<dbReference type="Proteomes" id="UP000254134">
    <property type="component" value="Unassembled WGS sequence"/>
</dbReference>
<dbReference type="OrthoDB" id="9789941at2"/>
<protein>
    <submittedName>
        <fullName evidence="2">Peptidase C39-like family</fullName>
    </submittedName>
</protein>
<dbReference type="RefSeq" id="WP_114797368.1">
    <property type="nucleotide sequence ID" value="NZ_QQZY01000010.1"/>
</dbReference>
<reference evidence="2 3" key="1">
    <citation type="submission" date="2018-07" db="EMBL/GenBank/DDBJ databases">
        <title>High-quality-draft genome sequence of Gaiella occulta.</title>
        <authorList>
            <person name="Severino R."/>
            <person name="Froufe H.J.C."/>
            <person name="Rainey F.A."/>
            <person name="Barroso C."/>
            <person name="Albuquerque L."/>
            <person name="Lobo-Da-Cunha A."/>
            <person name="Da Costa M.S."/>
            <person name="Egas C."/>
        </authorList>
    </citation>
    <scope>NUCLEOTIDE SEQUENCE [LARGE SCALE GENOMIC DNA]</scope>
    <source>
        <strain evidence="2 3">F2-233</strain>
    </source>
</reference>
<dbReference type="CDD" id="cd02549">
    <property type="entry name" value="Peptidase_C39A"/>
    <property type="match status" value="1"/>
</dbReference>
<sequence>MQVHFTRVSTPSSFRAGAAAGVEPAADGRGITVAAGASGSWTGPWVAPAFGIEELVASWNADAPPGALVEVEVQGRSPGHETRWYALGRWTYADDRRRRTSVPGQADADAAVEVDTLVARTPLRAYRLRVTLTAAAAPPTLRLLAAAASAGRADGEIASLPGAACGVELGVPAYAQSVHAGRYPELGGGGEAWCSPTSTAMVLAYWGSGPAPPDYAWVDPGCPDPWVVHAARHTFDHAYGGTGNWAFNIAYAAHFGLDAFVTRLRSLREAERFVGERIPLVASIAAAAGELDGFPLARGTAGHLVVVTGFAADGSPIVNDPAAESNATVRRIYDRRQFERAWIGGSGGAVYVISPPGKALPPSDGSW</sequence>
<dbReference type="Gene3D" id="3.90.70.10">
    <property type="entry name" value="Cysteine proteinases"/>
    <property type="match status" value="1"/>
</dbReference>
<feature type="domain" description="Peptidase C39-like" evidence="1">
    <location>
        <begin position="169"/>
        <end position="322"/>
    </location>
</feature>
<dbReference type="Pfam" id="PF13529">
    <property type="entry name" value="Peptidase_C39_2"/>
    <property type="match status" value="1"/>
</dbReference>
<name>A0A7M2YV87_9ACTN</name>
<comment type="caution">
    <text evidence="2">The sequence shown here is derived from an EMBL/GenBank/DDBJ whole genome shotgun (WGS) entry which is preliminary data.</text>
</comment>
<dbReference type="InterPro" id="IPR039563">
    <property type="entry name" value="Peptidase_C39_single_dom"/>
</dbReference>
<accession>A0A7M2YV87</accession>
<evidence type="ECO:0000313" key="3">
    <source>
        <dbReference type="Proteomes" id="UP000254134"/>
    </source>
</evidence>
<organism evidence="2 3">
    <name type="scientific">Gaiella occulta</name>
    <dbReference type="NCBI Taxonomy" id="1002870"/>
    <lineage>
        <taxon>Bacteria</taxon>
        <taxon>Bacillati</taxon>
        <taxon>Actinomycetota</taxon>
        <taxon>Thermoleophilia</taxon>
        <taxon>Gaiellales</taxon>
        <taxon>Gaiellaceae</taxon>
        <taxon>Gaiella</taxon>
    </lineage>
</organism>
<proteinExistence type="predicted"/>
<evidence type="ECO:0000259" key="1">
    <source>
        <dbReference type="Pfam" id="PF13529"/>
    </source>
</evidence>
<dbReference type="InterPro" id="IPR039564">
    <property type="entry name" value="Peptidase_C39-like"/>
</dbReference>
<gene>
    <name evidence="2" type="ORF">Gocc_2987</name>
</gene>
<evidence type="ECO:0000313" key="2">
    <source>
        <dbReference type="EMBL" id="RDI73387.1"/>
    </source>
</evidence>
<dbReference type="AlphaFoldDB" id="A0A7M2YV87"/>
<keyword evidence="3" id="KW-1185">Reference proteome</keyword>
<dbReference type="EMBL" id="QQZY01000010">
    <property type="protein sequence ID" value="RDI73387.1"/>
    <property type="molecule type" value="Genomic_DNA"/>
</dbReference>
<reference evidence="3" key="2">
    <citation type="journal article" date="2019" name="MicrobiologyOpen">
        <title>High-quality draft genome sequence of Gaiella occulta isolated from a 150 meter deep mineral water borehole and comparison with the genome sequences of other deep-branching lineages of the phylum Actinobacteria.</title>
        <authorList>
            <person name="Severino R."/>
            <person name="Froufe H.J.C."/>
            <person name="Barroso C."/>
            <person name="Albuquerque L."/>
            <person name="Lobo-da-Cunha A."/>
            <person name="da Costa M.S."/>
            <person name="Egas C."/>
        </authorList>
    </citation>
    <scope>NUCLEOTIDE SEQUENCE [LARGE SCALE GENOMIC DNA]</scope>
    <source>
        <strain evidence="3">F2-233</strain>
    </source>
</reference>